<dbReference type="EMBL" id="FPIW01000107">
    <property type="protein sequence ID" value="SFW74749.1"/>
    <property type="molecule type" value="Genomic_DNA"/>
</dbReference>
<feature type="domain" description="Thioredoxin" evidence="9">
    <location>
        <begin position="548"/>
        <end position="670"/>
    </location>
</feature>
<evidence type="ECO:0000256" key="1">
    <source>
        <dbReference type="ARBA" id="ARBA00004651"/>
    </source>
</evidence>
<keyword evidence="4" id="KW-0201">Cytochrome c-type biogenesis</keyword>
<keyword evidence="3 8" id="KW-0812">Transmembrane</keyword>
<feature type="compositionally biased region" description="Basic and acidic residues" evidence="7">
    <location>
        <begin position="245"/>
        <end position="255"/>
    </location>
</feature>
<feature type="transmembrane region" description="Helical" evidence="8">
    <location>
        <begin position="434"/>
        <end position="462"/>
    </location>
</feature>
<evidence type="ECO:0000313" key="10">
    <source>
        <dbReference type="EMBL" id="SFW74749.1"/>
    </source>
</evidence>
<dbReference type="InterPro" id="IPR036249">
    <property type="entry name" value="Thioredoxin-like_sf"/>
</dbReference>
<dbReference type="InterPro" id="IPR003834">
    <property type="entry name" value="Cyt_c_assmbl_TM_dom"/>
</dbReference>
<dbReference type="PANTHER" id="PTHR32234">
    <property type="entry name" value="THIOL:DISULFIDE INTERCHANGE PROTEIN DSBD"/>
    <property type="match status" value="1"/>
</dbReference>
<accession>A0AA94L3L2</accession>
<evidence type="ECO:0000256" key="7">
    <source>
        <dbReference type="SAM" id="MobiDB-lite"/>
    </source>
</evidence>
<dbReference type="InterPro" id="IPR013766">
    <property type="entry name" value="Thioredoxin_domain"/>
</dbReference>
<keyword evidence="6 8" id="KW-0472">Membrane</keyword>
<dbReference type="SUPFAM" id="SSF52833">
    <property type="entry name" value="Thioredoxin-like"/>
    <property type="match status" value="1"/>
</dbReference>
<feature type="transmembrane region" description="Helical" evidence="8">
    <location>
        <begin position="285"/>
        <end position="310"/>
    </location>
</feature>
<evidence type="ECO:0000256" key="8">
    <source>
        <dbReference type="SAM" id="Phobius"/>
    </source>
</evidence>
<comment type="caution">
    <text evidence="10">The sequence shown here is derived from an EMBL/GenBank/DDBJ whole genome shotgun (WGS) entry which is preliminary data.</text>
</comment>
<evidence type="ECO:0000313" key="11">
    <source>
        <dbReference type="Proteomes" id="UP000182680"/>
    </source>
</evidence>
<protein>
    <submittedName>
        <fullName evidence="10">Thiol:disulfide interchange protein DsbD</fullName>
    </submittedName>
</protein>
<dbReference type="GO" id="GO:0045454">
    <property type="term" value="P:cell redox homeostasis"/>
    <property type="evidence" value="ECO:0007669"/>
    <property type="project" value="TreeGrafter"/>
</dbReference>
<dbReference type="PANTHER" id="PTHR32234:SF3">
    <property type="entry name" value="SUPPRESSION OF COPPER SENSITIVITY PROTEIN"/>
    <property type="match status" value="1"/>
</dbReference>
<feature type="transmembrane region" description="Helical" evidence="8">
    <location>
        <begin position="531"/>
        <end position="548"/>
    </location>
</feature>
<gene>
    <name evidence="10" type="ORF">SAMN02910291_02888</name>
</gene>
<dbReference type="AlphaFoldDB" id="A0AA94L3L2"/>
<dbReference type="GO" id="GO:0005886">
    <property type="term" value="C:plasma membrane"/>
    <property type="evidence" value="ECO:0007669"/>
    <property type="project" value="UniProtKB-SubCell"/>
</dbReference>
<feature type="transmembrane region" description="Helical" evidence="8">
    <location>
        <begin position="363"/>
        <end position="388"/>
    </location>
</feature>
<dbReference type="Proteomes" id="UP000182680">
    <property type="component" value="Unassembled WGS sequence"/>
</dbReference>
<feature type="transmembrane region" description="Helical" evidence="8">
    <location>
        <begin position="400"/>
        <end position="422"/>
    </location>
</feature>
<evidence type="ECO:0000256" key="3">
    <source>
        <dbReference type="ARBA" id="ARBA00022692"/>
    </source>
</evidence>
<dbReference type="Gene3D" id="3.40.30.10">
    <property type="entry name" value="Glutaredoxin"/>
    <property type="match status" value="1"/>
</dbReference>
<reference evidence="11" key="1">
    <citation type="submission" date="2016-11" db="EMBL/GenBank/DDBJ databases">
        <authorList>
            <person name="Jaros S."/>
            <person name="Januszkiewicz K."/>
            <person name="Wedrychowicz H."/>
        </authorList>
    </citation>
    <scope>NUCLEOTIDE SEQUENCE [LARGE SCALE GENOMIC DNA]</scope>
    <source>
        <strain evidence="11">DSM 7057</strain>
    </source>
</reference>
<dbReference type="Pfam" id="PF11412">
    <property type="entry name" value="DsbD_N"/>
    <property type="match status" value="1"/>
</dbReference>
<proteinExistence type="predicted"/>
<keyword evidence="2" id="KW-1003">Cell membrane</keyword>
<organism evidence="10 11">
    <name type="scientific">Desulfovibrio desulfuricans</name>
    <dbReference type="NCBI Taxonomy" id="876"/>
    <lineage>
        <taxon>Bacteria</taxon>
        <taxon>Pseudomonadati</taxon>
        <taxon>Thermodesulfobacteriota</taxon>
        <taxon>Desulfovibrionia</taxon>
        <taxon>Desulfovibrionales</taxon>
        <taxon>Desulfovibrionaceae</taxon>
        <taxon>Desulfovibrio</taxon>
    </lineage>
</organism>
<sequence length="671" mass="72944">MKLKDFYLIKVFRAYRFSTALWLIPLCISLFLFVFFSRAEAESLSGRFETAAEGGNLIGALHLTLPQGFHAYAHDPGDAGRPTTLRFSVDGGAPQAVWYPEGAVQRDFYDPSATIFVYESEVTLYVLLPAADAGKTYTADVSMLLCSTRNCMPVNQQFQGVVPRADLPLADVPWAARWRGLKKQPPRFFEGGTAQALPAFGTGSSLAAGSDQVPAEGQGSVSSDGKSEGIARWLAAQNGEAAPASDKKLEEEKGQKALPPPDGFVSLTPRYMDESMEISGLGKALLFGILAGLLLNAMPCVLPVLTFKVSGLLMVGGYDKEGLKNFRRHNICFAAGVMTLFSALALVLGLADLMWGQLYQSQPVLLVMLLLVFLMGLSMLGVFTLPVIDLKTGTNTKNPCLQAYFTGLVSTFLATPCSGPLLGGVLGWAFTQPLMVVVVVFWAVGLGMALPYVLFSIWPVLARILPKPGAWMHVFERVVGFFLLGTALYLLSILPVEKHMQVLSVLLVVALCAWLWGQFCGISAPPLRRRVVGLVSLGLLLASFVWVLRPVAPLPQWRDFTPQTFEATLGHKPMLLEFTADWCPNCKFMEATVLTDERLRRLQARYGMELVRVDLTNANAYAVRLLEALGSKSIPLTALFPAGSEATAPLVLRDVYGGETLERALGEAFGK</sequence>
<dbReference type="GO" id="GO:0017004">
    <property type="term" value="P:cytochrome complex assembly"/>
    <property type="evidence" value="ECO:0007669"/>
    <property type="project" value="UniProtKB-KW"/>
</dbReference>
<feature type="transmembrane region" description="Helical" evidence="8">
    <location>
        <begin position="331"/>
        <end position="351"/>
    </location>
</feature>
<feature type="transmembrane region" description="Helical" evidence="8">
    <location>
        <begin position="500"/>
        <end position="519"/>
    </location>
</feature>
<evidence type="ECO:0000256" key="5">
    <source>
        <dbReference type="ARBA" id="ARBA00022989"/>
    </source>
</evidence>
<feature type="transmembrane region" description="Helical" evidence="8">
    <location>
        <begin position="474"/>
        <end position="494"/>
    </location>
</feature>
<comment type="subcellular location">
    <subcellularLocation>
        <location evidence="1">Cell membrane</location>
        <topology evidence="1">Multi-pass membrane protein</topology>
    </subcellularLocation>
</comment>
<evidence type="ECO:0000256" key="2">
    <source>
        <dbReference type="ARBA" id="ARBA00022475"/>
    </source>
</evidence>
<dbReference type="Pfam" id="PF13899">
    <property type="entry name" value="Thioredoxin_7"/>
    <property type="match status" value="1"/>
</dbReference>
<dbReference type="InterPro" id="IPR028250">
    <property type="entry name" value="DsbDN"/>
</dbReference>
<evidence type="ECO:0000256" key="6">
    <source>
        <dbReference type="ARBA" id="ARBA00023136"/>
    </source>
</evidence>
<dbReference type="PROSITE" id="PS51352">
    <property type="entry name" value="THIOREDOXIN_2"/>
    <property type="match status" value="1"/>
</dbReference>
<keyword evidence="5 8" id="KW-1133">Transmembrane helix</keyword>
<name>A0AA94L3L2_DESDE</name>
<feature type="region of interest" description="Disordered" evidence="7">
    <location>
        <begin position="241"/>
        <end position="260"/>
    </location>
</feature>
<evidence type="ECO:0000256" key="4">
    <source>
        <dbReference type="ARBA" id="ARBA00022748"/>
    </source>
</evidence>
<dbReference type="Pfam" id="PF02683">
    <property type="entry name" value="DsbD_TM"/>
    <property type="match status" value="1"/>
</dbReference>
<dbReference type="GO" id="GO:0015035">
    <property type="term" value="F:protein-disulfide reductase activity"/>
    <property type="evidence" value="ECO:0007669"/>
    <property type="project" value="TreeGrafter"/>
</dbReference>
<evidence type="ECO:0000259" key="9">
    <source>
        <dbReference type="PROSITE" id="PS51352"/>
    </source>
</evidence>